<evidence type="ECO:0000313" key="3">
    <source>
        <dbReference type="Proteomes" id="UP001497744"/>
    </source>
</evidence>
<feature type="compositionally biased region" description="Polar residues" evidence="1">
    <location>
        <begin position="455"/>
        <end position="479"/>
    </location>
</feature>
<keyword evidence="3" id="KW-1185">Reference proteome</keyword>
<feature type="compositionally biased region" description="Low complexity" evidence="1">
    <location>
        <begin position="434"/>
        <end position="449"/>
    </location>
</feature>
<dbReference type="EMBL" id="BPLF01000001">
    <property type="protein sequence ID" value="GIX60711.1"/>
    <property type="molecule type" value="Genomic_DNA"/>
</dbReference>
<dbReference type="Proteomes" id="UP001497744">
    <property type="component" value="Unassembled WGS sequence"/>
</dbReference>
<dbReference type="AlphaFoldDB" id="A0AAV4LLQ2"/>
<evidence type="ECO:0000256" key="1">
    <source>
        <dbReference type="SAM" id="MobiDB-lite"/>
    </source>
</evidence>
<feature type="compositionally biased region" description="Basic and acidic residues" evidence="1">
    <location>
        <begin position="520"/>
        <end position="539"/>
    </location>
</feature>
<feature type="compositionally biased region" description="Polar residues" evidence="1">
    <location>
        <begin position="501"/>
        <end position="512"/>
    </location>
</feature>
<protein>
    <submittedName>
        <fullName evidence="2">Secreted antigen 1</fullName>
    </submittedName>
</protein>
<accession>A0AAV4LLQ2</accession>
<comment type="caution">
    <text evidence="2">The sequence shown here is derived from an EMBL/GenBank/DDBJ whole genome shotgun (WGS) entry which is preliminary data.</text>
</comment>
<proteinExistence type="predicted"/>
<sequence length="586" mass="63627">MSYDCSYIEFPTTLKQTLDFLSKLKDLNAANMLANELKNKDGFKIFKETSSISKIEINLQHLLDCADELRKKIVSKQETMQYGDYDNLKNPNNEGCIERCVNILIGILPKLHATLDFLSFHVNGIWYDRGGGRWRSYTCNQTNQPLFKWLTKSKETPSSTISNSKVFRGGYNGPLSQNLGSALAEPLQQLVLRDFPGGCLQNILIYLLIDNFWSYNGTASALTFVAVICGAVTRRVFDEQEAYQKLKSKLAPICMSLSESVISFTCGDGTDSTCLVALHRDSVTHYELVLESHYFTDYLSWLKININVLIGFLTDLSIDSKFWRLESLKNATHSGPFPYGFMFGSKWTRDVTWESARQETSEAINKVIADLRRLIDCLKESEKAKPATSARGAAEGVARTTQVSVGETGNTNAPSRLVSTASNQRHTYNGDNLTTESSGSSTSQSPETGDGSALTPGSSLSGSHRNGTFGSVGTETSGARPTERTREGVTPSHVGAEVQSDDSGSSATNVTTRPEGIYGRSEDVGSHHTHSGEPEKRSQAETPYEGGNSTITIGGAAGGVAVLGGGGAALYFLNVGGIKTLITGVP</sequence>
<gene>
    <name evidence="2" type="ORF">BcabD6B2_01460</name>
</gene>
<organism evidence="2 3">
    <name type="scientific">Babesia caballi</name>
    <dbReference type="NCBI Taxonomy" id="5871"/>
    <lineage>
        <taxon>Eukaryota</taxon>
        <taxon>Sar</taxon>
        <taxon>Alveolata</taxon>
        <taxon>Apicomplexa</taxon>
        <taxon>Aconoidasida</taxon>
        <taxon>Piroplasmida</taxon>
        <taxon>Babesiidae</taxon>
        <taxon>Babesia</taxon>
    </lineage>
</organism>
<dbReference type="RefSeq" id="XP_067712782.1">
    <property type="nucleotide sequence ID" value="XM_067856681.1"/>
</dbReference>
<feature type="compositionally biased region" description="Polar residues" evidence="1">
    <location>
        <begin position="399"/>
        <end position="433"/>
    </location>
</feature>
<name>A0AAV4LLQ2_BABCB</name>
<reference evidence="2 3" key="1">
    <citation type="submission" date="2021-06" db="EMBL/GenBank/DDBJ databases">
        <title>Genome sequence of Babesia caballi.</title>
        <authorList>
            <person name="Yamagishi J."/>
            <person name="Kidaka T."/>
            <person name="Ochi A."/>
        </authorList>
    </citation>
    <scope>NUCLEOTIDE SEQUENCE [LARGE SCALE GENOMIC DNA]</scope>
    <source>
        <strain evidence="2">USDA-D6B2</strain>
    </source>
</reference>
<feature type="region of interest" description="Disordered" evidence="1">
    <location>
        <begin position="385"/>
        <end position="547"/>
    </location>
</feature>
<dbReference type="GeneID" id="94192194"/>
<evidence type="ECO:0000313" key="2">
    <source>
        <dbReference type="EMBL" id="GIX60711.1"/>
    </source>
</evidence>